<evidence type="ECO:0000313" key="2">
    <source>
        <dbReference type="EMBL" id="GGT60968.1"/>
    </source>
</evidence>
<organism evidence="2 3">
    <name type="scientific">Streptomyces phaeofaciens</name>
    <dbReference type="NCBI Taxonomy" id="68254"/>
    <lineage>
        <taxon>Bacteria</taxon>
        <taxon>Bacillati</taxon>
        <taxon>Actinomycetota</taxon>
        <taxon>Actinomycetes</taxon>
        <taxon>Kitasatosporales</taxon>
        <taxon>Streptomycetaceae</taxon>
        <taxon>Streptomyces</taxon>
    </lineage>
</organism>
<reference evidence="2" key="2">
    <citation type="submission" date="2020-09" db="EMBL/GenBank/DDBJ databases">
        <authorList>
            <person name="Sun Q."/>
            <person name="Ohkuma M."/>
        </authorList>
    </citation>
    <scope>NUCLEOTIDE SEQUENCE</scope>
    <source>
        <strain evidence="2">JCM 4125</strain>
    </source>
</reference>
<keyword evidence="3" id="KW-1185">Reference proteome</keyword>
<protein>
    <submittedName>
        <fullName evidence="2">Uncharacterized protein</fullName>
    </submittedName>
</protein>
<proteinExistence type="predicted"/>
<feature type="region of interest" description="Disordered" evidence="1">
    <location>
        <begin position="1"/>
        <end position="73"/>
    </location>
</feature>
<sequence length="73" mass="7787">MRGTRDGAYAARGGSSPPRRTPDFNRLPPLAVGLSGKLPPAEGTGDSCYRSPVSGTAHQSPRDEELDVNFRTM</sequence>
<comment type="caution">
    <text evidence="2">The sequence shown here is derived from an EMBL/GenBank/DDBJ whole genome shotgun (WGS) entry which is preliminary data.</text>
</comment>
<evidence type="ECO:0000313" key="3">
    <source>
        <dbReference type="Proteomes" id="UP000646776"/>
    </source>
</evidence>
<reference evidence="2" key="1">
    <citation type="journal article" date="2014" name="Int. J. Syst. Evol. Microbiol.">
        <title>Complete genome sequence of Corynebacterium casei LMG S-19264T (=DSM 44701T), isolated from a smear-ripened cheese.</title>
        <authorList>
            <consortium name="US DOE Joint Genome Institute (JGI-PGF)"/>
            <person name="Walter F."/>
            <person name="Albersmeier A."/>
            <person name="Kalinowski J."/>
            <person name="Ruckert C."/>
        </authorList>
    </citation>
    <scope>NUCLEOTIDE SEQUENCE</scope>
    <source>
        <strain evidence="2">JCM 4125</strain>
    </source>
</reference>
<gene>
    <name evidence="2" type="ORF">GCM10010226_43210</name>
</gene>
<dbReference type="AlphaFoldDB" id="A0A918LWQ2"/>
<evidence type="ECO:0000256" key="1">
    <source>
        <dbReference type="SAM" id="MobiDB-lite"/>
    </source>
</evidence>
<dbReference type="EMBL" id="BMSA01000012">
    <property type="protein sequence ID" value="GGT60968.1"/>
    <property type="molecule type" value="Genomic_DNA"/>
</dbReference>
<dbReference type="Proteomes" id="UP000646776">
    <property type="component" value="Unassembled WGS sequence"/>
</dbReference>
<name>A0A918LWQ2_9ACTN</name>
<accession>A0A918LWQ2</accession>